<evidence type="ECO:0000256" key="1">
    <source>
        <dbReference type="ARBA" id="ARBA00004123"/>
    </source>
</evidence>
<dbReference type="GO" id="GO:0005524">
    <property type="term" value="F:ATP binding"/>
    <property type="evidence" value="ECO:0007669"/>
    <property type="project" value="UniProtKB-KW"/>
</dbReference>
<evidence type="ECO:0000256" key="3">
    <source>
        <dbReference type="ARBA" id="ARBA00022490"/>
    </source>
</evidence>
<dbReference type="GO" id="GO:0005634">
    <property type="term" value="C:nucleus"/>
    <property type="evidence" value="ECO:0007669"/>
    <property type="project" value="UniProtKB-SubCell"/>
</dbReference>
<dbReference type="HOGENOM" id="CLU_056986_1_0_1"/>
<accession>G8ZVU6</accession>
<dbReference type="RefSeq" id="XP_003681951.1">
    <property type="nucleotide sequence ID" value="XM_003681903.1"/>
</dbReference>
<dbReference type="GO" id="GO:0016301">
    <property type="term" value="F:kinase activity"/>
    <property type="evidence" value="ECO:0007669"/>
    <property type="project" value="UniProtKB-KW"/>
</dbReference>
<dbReference type="FunCoup" id="G8ZVU6">
    <property type="interactions" value="363"/>
</dbReference>
<reference evidence="10 11" key="1">
    <citation type="journal article" date="2011" name="Proc. Natl. Acad. Sci. U.S.A.">
        <title>Evolutionary erosion of yeast sex chromosomes by mating-type switching accidents.</title>
        <authorList>
            <person name="Gordon J.L."/>
            <person name="Armisen D."/>
            <person name="Proux-Wera E."/>
            <person name="Oheigeartaigh S.S."/>
            <person name="Byrne K.P."/>
            <person name="Wolfe K.H."/>
        </authorList>
    </citation>
    <scope>NUCLEOTIDE SEQUENCE [LARGE SCALE GENOMIC DNA]</scope>
    <source>
        <strain evidence="11">ATCC 10662 / CBS 1146 / NBRC 0425 / NCYC 2629 / NRRL Y-866</strain>
    </source>
</reference>
<dbReference type="AlphaFoldDB" id="G8ZVU6"/>
<protein>
    <recommendedName>
        <fullName evidence="12">Phosphoribulokinase/uridine kinase domain-containing protein</fullName>
    </recommendedName>
</protein>
<gene>
    <name evidence="10" type="primary">TDEL0E04970</name>
    <name evidence="10" type="ORF">TDEL_0E04970</name>
</gene>
<dbReference type="PANTHER" id="PTHR10285">
    <property type="entry name" value="URIDINE KINASE"/>
    <property type="match status" value="1"/>
</dbReference>
<evidence type="ECO:0000256" key="2">
    <source>
        <dbReference type="ARBA" id="ARBA00004496"/>
    </source>
</evidence>
<evidence type="ECO:0000256" key="8">
    <source>
        <dbReference type="ARBA" id="ARBA00023242"/>
    </source>
</evidence>
<dbReference type="GO" id="GO:0005737">
    <property type="term" value="C:cytoplasm"/>
    <property type="evidence" value="ECO:0007669"/>
    <property type="project" value="UniProtKB-SubCell"/>
</dbReference>
<evidence type="ECO:0000256" key="6">
    <source>
        <dbReference type="ARBA" id="ARBA00022777"/>
    </source>
</evidence>
<evidence type="ECO:0008006" key="12">
    <source>
        <dbReference type="Google" id="ProtNLM"/>
    </source>
</evidence>
<comment type="subcellular location">
    <subcellularLocation>
        <location evidence="2">Cytoplasm</location>
    </subcellularLocation>
    <subcellularLocation>
        <location evidence="1">Nucleus</location>
    </subcellularLocation>
</comment>
<dbReference type="InterPro" id="IPR027417">
    <property type="entry name" value="P-loop_NTPase"/>
</dbReference>
<keyword evidence="7" id="KW-0067">ATP-binding</keyword>
<organism evidence="10 11">
    <name type="scientific">Torulaspora delbrueckii</name>
    <name type="common">Yeast</name>
    <name type="synonym">Candida colliculosa</name>
    <dbReference type="NCBI Taxonomy" id="4950"/>
    <lineage>
        <taxon>Eukaryota</taxon>
        <taxon>Fungi</taxon>
        <taxon>Dikarya</taxon>
        <taxon>Ascomycota</taxon>
        <taxon>Saccharomycotina</taxon>
        <taxon>Saccharomycetes</taxon>
        <taxon>Saccharomycetales</taxon>
        <taxon>Saccharomycetaceae</taxon>
        <taxon>Torulaspora</taxon>
    </lineage>
</organism>
<keyword evidence="5" id="KW-0547">Nucleotide-binding</keyword>
<proteinExistence type="inferred from homology"/>
<comment type="similarity">
    <text evidence="9">Belongs to the GLYK kinase family.</text>
</comment>
<evidence type="ECO:0000313" key="10">
    <source>
        <dbReference type="EMBL" id="CCE92740.1"/>
    </source>
</evidence>
<keyword evidence="4" id="KW-0808">Transferase</keyword>
<dbReference type="eggNOG" id="KOG2878">
    <property type="taxonomic scope" value="Eukaryota"/>
</dbReference>
<evidence type="ECO:0000256" key="9">
    <source>
        <dbReference type="ARBA" id="ARBA00061312"/>
    </source>
</evidence>
<dbReference type="SUPFAM" id="SSF52540">
    <property type="entry name" value="P-loop containing nucleoside triphosphate hydrolases"/>
    <property type="match status" value="1"/>
</dbReference>
<dbReference type="GeneID" id="11500861"/>
<dbReference type="KEGG" id="tdl:TDEL_0E04970"/>
<dbReference type="Gene3D" id="3.40.50.300">
    <property type="entry name" value="P-loop containing nucleotide triphosphate hydrolases"/>
    <property type="match status" value="1"/>
</dbReference>
<dbReference type="OrthoDB" id="347435at2759"/>
<dbReference type="InParanoid" id="G8ZVU6"/>
<keyword evidence="8" id="KW-0539">Nucleus</keyword>
<keyword evidence="6" id="KW-0418">Kinase</keyword>
<name>G8ZVU6_TORDE</name>
<dbReference type="Proteomes" id="UP000005627">
    <property type="component" value="Chromosome 5"/>
</dbReference>
<evidence type="ECO:0000256" key="5">
    <source>
        <dbReference type="ARBA" id="ARBA00022741"/>
    </source>
</evidence>
<keyword evidence="3" id="KW-0963">Cytoplasm</keyword>
<evidence type="ECO:0000313" key="11">
    <source>
        <dbReference type="Proteomes" id="UP000005627"/>
    </source>
</evidence>
<evidence type="ECO:0000256" key="7">
    <source>
        <dbReference type="ARBA" id="ARBA00022840"/>
    </source>
</evidence>
<dbReference type="STRING" id="1076872.G8ZVU6"/>
<sequence>MASEKSVLEHTFKFLDLYVPQWFEKRDLSQDKSPLFILLSGPQGSGKSYTAQFVYKYLLEKYGESKRVVQMSIDDFYLTHEDQKEFSDKFADNKLLQGRGLPGTHDIPLLSKCINALISGEDSKVILPQYDKSKFNGEGDRCAKGKEVTLPLDIVVLEGWFLGFSPILERQEISTNPHLQSSAEMVQVNANLFFYKDMLWNNPEIKSLGIVFAADDIHDVYKWRLEQEQALRKTTGEGMTDEEVKKFIDRYFPCYQLYYDDLVSGEDLGSIATLTLGIDLQRTVYSAKERCIE</sequence>
<dbReference type="FunFam" id="3.40.50.300:FF:001691">
    <property type="entry name" value="Probable ATP-dependent kinase TDA10"/>
    <property type="match status" value="1"/>
</dbReference>
<dbReference type="EMBL" id="HE616746">
    <property type="protein sequence ID" value="CCE92740.1"/>
    <property type="molecule type" value="Genomic_DNA"/>
</dbReference>
<evidence type="ECO:0000256" key="4">
    <source>
        <dbReference type="ARBA" id="ARBA00022679"/>
    </source>
</evidence>
<keyword evidence="11" id="KW-1185">Reference proteome</keyword>